<evidence type="ECO:0000313" key="2">
    <source>
        <dbReference type="Proteomes" id="UP000194236"/>
    </source>
</evidence>
<reference evidence="1 2" key="1">
    <citation type="submission" date="2017-03" db="EMBL/GenBank/DDBJ databases">
        <title>Genome Survey of Euroglyphus maynei.</title>
        <authorList>
            <person name="Arlian L.G."/>
            <person name="Morgan M.S."/>
            <person name="Rider S.D."/>
        </authorList>
    </citation>
    <scope>NUCLEOTIDE SEQUENCE [LARGE SCALE GENOMIC DNA]</scope>
    <source>
        <strain evidence="1">Arlian Lab</strain>
        <tissue evidence="1">Whole body</tissue>
    </source>
</reference>
<dbReference type="Proteomes" id="UP000194236">
    <property type="component" value="Unassembled WGS sequence"/>
</dbReference>
<protein>
    <submittedName>
        <fullName evidence="1">Uncharacterized protein</fullName>
    </submittedName>
</protein>
<name>A0A1Y3AKY0_EURMA</name>
<organism evidence="1 2">
    <name type="scientific">Euroglyphus maynei</name>
    <name type="common">Mayne's house dust mite</name>
    <dbReference type="NCBI Taxonomy" id="6958"/>
    <lineage>
        <taxon>Eukaryota</taxon>
        <taxon>Metazoa</taxon>
        <taxon>Ecdysozoa</taxon>
        <taxon>Arthropoda</taxon>
        <taxon>Chelicerata</taxon>
        <taxon>Arachnida</taxon>
        <taxon>Acari</taxon>
        <taxon>Acariformes</taxon>
        <taxon>Sarcoptiformes</taxon>
        <taxon>Astigmata</taxon>
        <taxon>Psoroptidia</taxon>
        <taxon>Analgoidea</taxon>
        <taxon>Pyroglyphidae</taxon>
        <taxon>Pyroglyphinae</taxon>
        <taxon>Euroglyphus</taxon>
    </lineage>
</organism>
<keyword evidence="2" id="KW-1185">Reference proteome</keyword>
<comment type="caution">
    <text evidence="1">The sequence shown here is derived from an EMBL/GenBank/DDBJ whole genome shotgun (WGS) entry which is preliminary data.</text>
</comment>
<dbReference type="AlphaFoldDB" id="A0A1Y3AKY0"/>
<evidence type="ECO:0000313" key="1">
    <source>
        <dbReference type="EMBL" id="OTF69102.1"/>
    </source>
</evidence>
<accession>A0A1Y3AKY0</accession>
<gene>
    <name evidence="1" type="ORF">BLA29_012838</name>
</gene>
<dbReference type="EMBL" id="MUJZ01072226">
    <property type="protein sequence ID" value="OTF69102.1"/>
    <property type="molecule type" value="Genomic_DNA"/>
</dbReference>
<proteinExistence type="predicted"/>
<sequence length="133" mass="14655">MLLLTSSIRPSSSGQLGLSRVKSRLFIDDCLNPETDSGAIYTCVAITPFEQKRSNTKLIIVPRRISSSNSRHNNNNGNEKELELFGNSLMENTLIPGVNYHKINNNQLQAANGNDRTNAVSCLEKKSLSKSFG</sequence>